<reference evidence="1 2" key="1">
    <citation type="submission" date="2021-03" db="EMBL/GenBank/DDBJ databases">
        <title>Genomic Encyclopedia of Type Strains, Phase IV (KMG-IV): sequencing the most valuable type-strain genomes for metagenomic binning, comparative biology and taxonomic classification.</title>
        <authorList>
            <person name="Goeker M."/>
        </authorList>
    </citation>
    <scope>NUCLEOTIDE SEQUENCE [LARGE SCALE GENOMIC DNA]</scope>
    <source>
        <strain evidence="1 2">DSM 26806</strain>
    </source>
</reference>
<comment type="caution">
    <text evidence="1">The sequence shown here is derived from an EMBL/GenBank/DDBJ whole genome shotgun (WGS) entry which is preliminary data.</text>
</comment>
<keyword evidence="2" id="KW-1185">Reference proteome</keyword>
<gene>
    <name evidence="1" type="ORF">J2Z69_000742</name>
</gene>
<evidence type="ECO:0000313" key="2">
    <source>
        <dbReference type="Proteomes" id="UP001519288"/>
    </source>
</evidence>
<dbReference type="RefSeq" id="WP_209859216.1">
    <property type="nucleotide sequence ID" value="NZ_JAGGLD010000001.1"/>
</dbReference>
<dbReference type="Proteomes" id="UP001519288">
    <property type="component" value="Unassembled WGS sequence"/>
</dbReference>
<sequence>MRIGVRIKFSEDYGDQRALAAVGGEITFPKGKPPQFSFSSQVQYHQYLKLRKEKTPTVAPEDVE</sequence>
<name>A0ABS4JDE5_9BACL</name>
<proteinExistence type="predicted"/>
<organism evidence="1 2">
    <name type="scientific">Paenibacillus shirakamiensis</name>
    <dbReference type="NCBI Taxonomy" id="1265935"/>
    <lineage>
        <taxon>Bacteria</taxon>
        <taxon>Bacillati</taxon>
        <taxon>Bacillota</taxon>
        <taxon>Bacilli</taxon>
        <taxon>Bacillales</taxon>
        <taxon>Paenibacillaceae</taxon>
        <taxon>Paenibacillus</taxon>
    </lineage>
</organism>
<evidence type="ECO:0000313" key="1">
    <source>
        <dbReference type="EMBL" id="MBP1999723.1"/>
    </source>
</evidence>
<protein>
    <submittedName>
        <fullName evidence="1">Uncharacterized protein</fullName>
    </submittedName>
</protein>
<dbReference type="EMBL" id="JAGGLD010000001">
    <property type="protein sequence ID" value="MBP1999723.1"/>
    <property type="molecule type" value="Genomic_DNA"/>
</dbReference>
<accession>A0ABS4JDE5</accession>